<comment type="subunit">
    <text evidence="1">Component of the lipopolysaccharide transport and assembly complex. Interacts with LptE and LptA.</text>
</comment>
<evidence type="ECO:0000313" key="3">
    <source>
        <dbReference type="EMBL" id="BAO84581.1"/>
    </source>
</evidence>
<dbReference type="PANTHER" id="PTHR30189">
    <property type="entry name" value="LPS-ASSEMBLY PROTEIN"/>
    <property type="match status" value="1"/>
</dbReference>
<organism evidence="3 4">
    <name type="scientific">Serpentinimonas maccroryi</name>
    <dbReference type="NCBI Taxonomy" id="1458426"/>
    <lineage>
        <taxon>Bacteria</taxon>
        <taxon>Pseudomonadati</taxon>
        <taxon>Pseudomonadota</taxon>
        <taxon>Betaproteobacteria</taxon>
        <taxon>Burkholderiales</taxon>
        <taxon>Comamonadaceae</taxon>
        <taxon>Serpentinimonas</taxon>
    </lineage>
</organism>
<dbReference type="EMBL" id="AP014569">
    <property type="protein sequence ID" value="BAO84581.1"/>
    <property type="molecule type" value="Genomic_DNA"/>
</dbReference>
<dbReference type="Proteomes" id="UP000066014">
    <property type="component" value="Chromosome"/>
</dbReference>
<dbReference type="HOGENOM" id="CLU_009039_0_0_4"/>
<dbReference type="GO" id="GO:0043165">
    <property type="term" value="P:Gram-negative-bacterium-type cell outer membrane assembly"/>
    <property type="evidence" value="ECO:0007669"/>
    <property type="project" value="UniProtKB-UniRule"/>
</dbReference>
<comment type="subcellular location">
    <subcellularLocation>
        <location evidence="1">Cell outer membrane</location>
    </subcellularLocation>
</comment>
<feature type="domain" description="LptD C-terminal" evidence="2">
    <location>
        <begin position="348"/>
        <end position="731"/>
    </location>
</feature>
<comment type="function">
    <text evidence="1">Together with LptE, is involved in the assembly of lipopolysaccharide (LPS) at the surface of the outer membrane.</text>
</comment>
<reference evidence="3 4" key="1">
    <citation type="journal article" date="2014" name="Nat. Commun.">
        <title>Physiological and genomic features of highly alkaliphilic hydrogen-utilizing Betaproteobacteria from a continental serpentinizing site.</title>
        <authorList>
            <person name="Suzuki S."/>
            <person name="Kuenen J.G."/>
            <person name="Schipper K."/>
            <person name="van der Velde S."/>
            <person name="Ishii S."/>
            <person name="Wu A."/>
            <person name="Sorokin D.Y."/>
            <person name="Tenney A."/>
            <person name="Meng X.Y."/>
            <person name="Morrill P.L."/>
            <person name="Kamagata Y."/>
            <person name="Muyzer G."/>
            <person name="Nealson K.H."/>
        </authorList>
    </citation>
    <scope>NUCLEOTIDE SEQUENCE [LARGE SCALE GENOMIC DNA]</scope>
    <source>
        <strain evidence="3 4">B1</strain>
    </source>
</reference>
<dbReference type="AlphaFoldDB" id="A0A060NPS0"/>
<dbReference type="PANTHER" id="PTHR30189:SF1">
    <property type="entry name" value="LPS-ASSEMBLY PROTEIN LPTD"/>
    <property type="match status" value="1"/>
</dbReference>
<gene>
    <name evidence="1" type="primary">lptD</name>
    <name evidence="3" type="ORF">SMCB_2353</name>
</gene>
<protein>
    <recommendedName>
        <fullName evidence="1">LPS-assembly protein LptD</fullName>
    </recommendedName>
</protein>
<keyword evidence="4" id="KW-1185">Reference proteome</keyword>
<sequence>MPLLPRSAQLLTLGSPVQRAAPASVRLRLSALARASLLACCAPALLAQAHAQDAAQAAAATPAAAALAPAAPKPSAAGAGAVALTLSERLQEALPAAALSEAALLLSAERMSGQAGHEVQLEGQAELRRHDLVLRADTLRYEAATGTAHAQGQVRINRLGDVFEGPALTLQLDTRQGQFESPKFSLLRHGGYGEASRVDFEGPGRTVAHQVRYSTCPRPRTADWEPDWYLSANRIVFDQQTDTGTATGAVLNFKGLPILAAPWISFPLSDRRKSGFLAPTFNLDNISGLELTLPYYFNLAPNRDATLFPTLMSERGIDWAGEFRYLEPRYAGQVRAAFMPDDRLRDADRWGVSLQHQHALPALGGLGAPSLRLDLNRVSDDNYWRDFPRTGTSLTSRLLRNDIELLANRGNWALRAGAYTWQTLQDRDAPIEAPYDRLPSLSASYRSGPFGWAGSAGWSVSLLTDVTQFRTDRQPLIGAFNQRTDVNGTRWLGVLNVDKTWQTPGAYLRPALQLHARQYQLEQAVGPLGARERNPSVLVPTVSVDTGLVLERDAVYFGRAVLQTLEPRLFVAHTPYRRQGYLPVYDSSAFDFNLNSIFSANPFGGHDRIADLSAVTLGATTRLLDPATGAEWANLSVAQRLRLRDQEVVLPGQQAIREELSDVLFAANLNWSPQWAFNGTLQYNPELGQTERTTLAARYSPGDFRVFNVAYRLQRDTSEQIDFGWQWPLSDLLRGPSGAALGPGRGLGPGHWFSVGRVNYSFTERRIVDLIAGFEYDAGCWIARIVVERLQQSRTQANQRILFQLEFAGFSRLGSNPLQVLRDHIPRYQFLREEINPPSRFQRHE</sequence>
<keyword evidence="1" id="KW-0732">Signal</keyword>
<accession>A0A060NPS0</accession>
<dbReference type="KEGG" id="cbab:SMCB_2353"/>
<evidence type="ECO:0000256" key="1">
    <source>
        <dbReference type="HAMAP-Rule" id="MF_01411"/>
    </source>
</evidence>
<dbReference type="OrthoDB" id="9760225at2"/>
<dbReference type="GO" id="GO:1990351">
    <property type="term" value="C:transporter complex"/>
    <property type="evidence" value="ECO:0007669"/>
    <property type="project" value="TreeGrafter"/>
</dbReference>
<dbReference type="InterPro" id="IPR050218">
    <property type="entry name" value="LptD"/>
</dbReference>
<dbReference type="GO" id="GO:0015920">
    <property type="term" value="P:lipopolysaccharide transport"/>
    <property type="evidence" value="ECO:0007669"/>
    <property type="project" value="InterPro"/>
</dbReference>
<comment type="similarity">
    <text evidence="1">Belongs to the LptD family.</text>
</comment>
<keyword evidence="1" id="KW-0472">Membrane</keyword>
<dbReference type="Pfam" id="PF04453">
    <property type="entry name" value="LptD"/>
    <property type="match status" value="1"/>
</dbReference>
<dbReference type="HAMAP" id="MF_01411">
    <property type="entry name" value="LPS_assembly_LptD"/>
    <property type="match status" value="1"/>
</dbReference>
<proteinExistence type="inferred from homology"/>
<evidence type="ECO:0000259" key="2">
    <source>
        <dbReference type="Pfam" id="PF04453"/>
    </source>
</evidence>
<evidence type="ECO:0000313" key="4">
    <source>
        <dbReference type="Proteomes" id="UP000066014"/>
    </source>
</evidence>
<dbReference type="InterPro" id="IPR007543">
    <property type="entry name" value="LptD_C"/>
</dbReference>
<keyword evidence="1" id="KW-0998">Cell outer membrane</keyword>
<name>A0A060NPS0_9BURK</name>
<dbReference type="Gene3D" id="2.60.450.10">
    <property type="entry name" value="Lipopolysaccharide (LPS) transport protein A like domain"/>
    <property type="match status" value="1"/>
</dbReference>
<dbReference type="InterPro" id="IPR020889">
    <property type="entry name" value="LipoPS_assembly_LptD"/>
</dbReference>
<dbReference type="STRING" id="1458426.SMCB_2353"/>
<dbReference type="GO" id="GO:0009279">
    <property type="term" value="C:cell outer membrane"/>
    <property type="evidence" value="ECO:0007669"/>
    <property type="project" value="UniProtKB-SubCell"/>
</dbReference>
<comment type="caution">
    <text evidence="1">Lacks conserved residue(s) required for the propagation of feature annotation.</text>
</comment>